<dbReference type="Proteomes" id="UP000663882">
    <property type="component" value="Unassembled WGS sequence"/>
</dbReference>
<dbReference type="EMBL" id="CAJOBE010001791">
    <property type="protein sequence ID" value="CAF3774985.1"/>
    <property type="molecule type" value="Genomic_DNA"/>
</dbReference>
<dbReference type="EMBL" id="CAJOAX010000083">
    <property type="protein sequence ID" value="CAF3503255.1"/>
    <property type="molecule type" value="Genomic_DNA"/>
</dbReference>
<dbReference type="Proteomes" id="UP000663870">
    <property type="component" value="Unassembled WGS sequence"/>
</dbReference>
<dbReference type="Proteomes" id="UP000663874">
    <property type="component" value="Unassembled WGS sequence"/>
</dbReference>
<evidence type="ECO:0000313" key="2">
    <source>
        <dbReference type="EMBL" id="CAF0759540.1"/>
    </source>
</evidence>
<evidence type="ECO:0000313" key="9">
    <source>
        <dbReference type="EMBL" id="CAF3774985.1"/>
    </source>
</evidence>
<dbReference type="AlphaFoldDB" id="A0A813X9Z5"/>
<dbReference type="SUPFAM" id="SSF47769">
    <property type="entry name" value="SAM/Pointed domain"/>
    <property type="match status" value="1"/>
</dbReference>
<evidence type="ECO:0000313" key="8">
    <source>
        <dbReference type="EMBL" id="CAF3503255.1"/>
    </source>
</evidence>
<organism evidence="3 12">
    <name type="scientific">Rotaria sordida</name>
    <dbReference type="NCBI Taxonomy" id="392033"/>
    <lineage>
        <taxon>Eukaryota</taxon>
        <taxon>Metazoa</taxon>
        <taxon>Spiralia</taxon>
        <taxon>Gnathifera</taxon>
        <taxon>Rotifera</taxon>
        <taxon>Eurotatoria</taxon>
        <taxon>Bdelloidea</taxon>
        <taxon>Philodinida</taxon>
        <taxon>Philodinidae</taxon>
        <taxon>Rotaria</taxon>
    </lineage>
</organism>
<dbReference type="Proteomes" id="UP000663823">
    <property type="component" value="Unassembled WGS sequence"/>
</dbReference>
<evidence type="ECO:0000313" key="10">
    <source>
        <dbReference type="EMBL" id="CAF3852337.1"/>
    </source>
</evidence>
<dbReference type="GO" id="GO:0009898">
    <property type="term" value="C:cytoplasmic side of plasma membrane"/>
    <property type="evidence" value="ECO:0007669"/>
    <property type="project" value="TreeGrafter"/>
</dbReference>
<evidence type="ECO:0000313" key="4">
    <source>
        <dbReference type="EMBL" id="CAF0901156.1"/>
    </source>
</evidence>
<evidence type="ECO:0000259" key="1">
    <source>
        <dbReference type="PROSITE" id="PS50105"/>
    </source>
</evidence>
<dbReference type="EMBL" id="CAJOBD010002062">
    <property type="protein sequence ID" value="CAF3852337.1"/>
    <property type="molecule type" value="Genomic_DNA"/>
</dbReference>
<dbReference type="InterPro" id="IPR052268">
    <property type="entry name" value="SAM_domain-containing_protein"/>
</dbReference>
<dbReference type="Proteomes" id="UP000663864">
    <property type="component" value="Unassembled WGS sequence"/>
</dbReference>
<sequence length="118" mass="13468">MEASTNARPSKSASVAPCFWTNSEILQWMKNSLPELFHKYGGFFKTHGIRGRTLFMLNDNLLLEMGINDSQDRAQFRIEIAKLKIKSDLLTLKNSHHKGNIRFLEENPISESSQSENA</sequence>
<dbReference type="OrthoDB" id="434324at2759"/>
<comment type="caution">
    <text evidence="3">The sequence shown here is derived from an EMBL/GenBank/DDBJ whole genome shotgun (WGS) entry which is preliminary data.</text>
</comment>
<dbReference type="EMBL" id="CAJNOT010000337">
    <property type="protein sequence ID" value="CAF0945571.1"/>
    <property type="molecule type" value="Genomic_DNA"/>
</dbReference>
<dbReference type="InterPro" id="IPR001660">
    <property type="entry name" value="SAM"/>
</dbReference>
<dbReference type="EMBL" id="CAJNOO010000225">
    <property type="protein sequence ID" value="CAF0865225.1"/>
    <property type="molecule type" value="Genomic_DNA"/>
</dbReference>
<dbReference type="Proteomes" id="UP000663854">
    <property type="component" value="Unassembled WGS sequence"/>
</dbReference>
<protein>
    <recommendedName>
        <fullName evidence="1">SAM domain-containing protein</fullName>
    </recommendedName>
</protein>
<dbReference type="Proteomes" id="UP000663889">
    <property type="component" value="Unassembled WGS sequence"/>
</dbReference>
<evidence type="ECO:0000313" key="7">
    <source>
        <dbReference type="EMBL" id="CAF1085406.1"/>
    </source>
</evidence>
<dbReference type="InterPro" id="IPR013761">
    <property type="entry name" value="SAM/pointed_sf"/>
</dbReference>
<accession>A0A813X9Z5</accession>
<dbReference type="EMBL" id="CAJNOL010000171">
    <property type="protein sequence ID" value="CAF0905400.1"/>
    <property type="molecule type" value="Genomic_DNA"/>
</dbReference>
<dbReference type="PANTHER" id="PTHR20843:SF0">
    <property type="entry name" value="PROTEIN AVEUGLE"/>
    <property type="match status" value="1"/>
</dbReference>
<dbReference type="Pfam" id="PF07647">
    <property type="entry name" value="SAM_2"/>
    <property type="match status" value="1"/>
</dbReference>
<dbReference type="SMART" id="SM00454">
    <property type="entry name" value="SAM"/>
    <property type="match status" value="1"/>
</dbReference>
<evidence type="ECO:0000313" key="12">
    <source>
        <dbReference type="Proteomes" id="UP000663882"/>
    </source>
</evidence>
<proteinExistence type="predicted"/>
<keyword evidence="11" id="KW-1185">Reference proteome</keyword>
<dbReference type="GO" id="GO:0007169">
    <property type="term" value="P:cell surface receptor protein tyrosine kinase signaling pathway"/>
    <property type="evidence" value="ECO:0007669"/>
    <property type="project" value="TreeGrafter"/>
</dbReference>
<evidence type="ECO:0000313" key="6">
    <source>
        <dbReference type="EMBL" id="CAF0945571.1"/>
    </source>
</evidence>
<dbReference type="Gene3D" id="1.10.150.50">
    <property type="entry name" value="Transcription Factor, Ets-1"/>
    <property type="match status" value="1"/>
</dbReference>
<dbReference type="EMBL" id="CAJNOL010000166">
    <property type="protein sequence ID" value="CAF0901156.1"/>
    <property type="molecule type" value="Genomic_DNA"/>
</dbReference>
<reference evidence="3" key="1">
    <citation type="submission" date="2021-02" db="EMBL/GenBank/DDBJ databases">
        <authorList>
            <person name="Nowell W R."/>
        </authorList>
    </citation>
    <scope>NUCLEOTIDE SEQUENCE</scope>
</reference>
<feature type="domain" description="SAM" evidence="1">
    <location>
        <begin position="20"/>
        <end position="86"/>
    </location>
</feature>
<gene>
    <name evidence="9" type="ORF">FNK824_LOCUS13582</name>
    <name evidence="10" type="ORF">JBS370_LOCUS18316</name>
    <name evidence="4" type="ORF">JXQ802_LOCUS9157</name>
    <name evidence="5" type="ORF">JXQ802_LOCUS9361</name>
    <name evidence="8" type="ORF">OTI717_LOCUS1830</name>
    <name evidence="2" type="ORF">PYM288_LOCUS2522</name>
    <name evidence="3" type="ORF">RFH988_LOCUS7180</name>
    <name evidence="7" type="ORF">SEV965_LOCUS15079</name>
    <name evidence="6" type="ORF">ZHD862_LOCUS9711</name>
</gene>
<evidence type="ECO:0000313" key="3">
    <source>
        <dbReference type="EMBL" id="CAF0865225.1"/>
    </source>
</evidence>
<dbReference type="EMBL" id="CAJNOH010000017">
    <property type="protein sequence ID" value="CAF0759540.1"/>
    <property type="molecule type" value="Genomic_DNA"/>
</dbReference>
<dbReference type="PROSITE" id="PS50105">
    <property type="entry name" value="SAM_DOMAIN"/>
    <property type="match status" value="1"/>
</dbReference>
<evidence type="ECO:0000313" key="5">
    <source>
        <dbReference type="EMBL" id="CAF0905400.1"/>
    </source>
</evidence>
<dbReference type="PANTHER" id="PTHR20843">
    <property type="entry name" value="STERILE ALPHA MOTIF DOMAIN CONTAINING PROTEIN 10"/>
    <property type="match status" value="1"/>
</dbReference>
<name>A0A813X9Z5_9BILA</name>
<dbReference type="Proteomes" id="UP000663836">
    <property type="component" value="Unassembled WGS sequence"/>
</dbReference>
<dbReference type="EMBL" id="CAJNOU010000775">
    <property type="protein sequence ID" value="CAF1085406.1"/>
    <property type="molecule type" value="Genomic_DNA"/>
</dbReference>
<evidence type="ECO:0000313" key="11">
    <source>
        <dbReference type="Proteomes" id="UP000663870"/>
    </source>
</evidence>